<evidence type="ECO:0000256" key="1">
    <source>
        <dbReference type="ARBA" id="ARBA00022527"/>
    </source>
</evidence>
<dbReference type="PANTHER" id="PTHR35526:SF3">
    <property type="entry name" value="ANTI-SIGMA-F FACTOR RSBW"/>
    <property type="match status" value="1"/>
</dbReference>
<keyword evidence="3" id="KW-0418">Kinase</keyword>
<keyword evidence="1" id="KW-0723">Serine/threonine-protein kinase</keyword>
<comment type="caution">
    <text evidence="3">The sequence shown here is derived from an EMBL/GenBank/DDBJ whole genome shotgun (WGS) entry which is preliminary data.</text>
</comment>
<name>A0A2T0PW41_9ACTN</name>
<keyword evidence="3" id="KW-0808">Transferase</keyword>
<dbReference type="EMBL" id="PVZC01000009">
    <property type="protein sequence ID" value="PRX95752.1"/>
    <property type="molecule type" value="Genomic_DNA"/>
</dbReference>
<evidence type="ECO:0000259" key="2">
    <source>
        <dbReference type="Pfam" id="PF13581"/>
    </source>
</evidence>
<reference evidence="3 4" key="1">
    <citation type="submission" date="2018-03" db="EMBL/GenBank/DDBJ databases">
        <title>Genomic Encyclopedia of Archaeal and Bacterial Type Strains, Phase II (KMG-II): from individual species to whole genera.</title>
        <authorList>
            <person name="Goeker M."/>
        </authorList>
    </citation>
    <scope>NUCLEOTIDE SEQUENCE [LARGE SCALE GENOMIC DNA]</scope>
    <source>
        <strain evidence="3 4">DSM 45601</strain>
    </source>
</reference>
<dbReference type="Proteomes" id="UP000237846">
    <property type="component" value="Unassembled WGS sequence"/>
</dbReference>
<protein>
    <submittedName>
        <fullName evidence="3">Anti-sigma regulatory factor (Ser/Thr protein kinase)</fullName>
    </submittedName>
</protein>
<dbReference type="AlphaFoldDB" id="A0A2T0PW41"/>
<dbReference type="GO" id="GO:0004674">
    <property type="term" value="F:protein serine/threonine kinase activity"/>
    <property type="evidence" value="ECO:0007669"/>
    <property type="project" value="UniProtKB-KW"/>
</dbReference>
<dbReference type="InterPro" id="IPR036890">
    <property type="entry name" value="HATPase_C_sf"/>
</dbReference>
<feature type="domain" description="Histidine kinase/HSP90-like ATPase" evidence="2">
    <location>
        <begin position="20"/>
        <end position="136"/>
    </location>
</feature>
<dbReference type="CDD" id="cd16936">
    <property type="entry name" value="HATPase_RsbW-like"/>
    <property type="match status" value="1"/>
</dbReference>
<gene>
    <name evidence="3" type="ORF">CLV72_109365</name>
</gene>
<dbReference type="Gene3D" id="3.30.565.10">
    <property type="entry name" value="Histidine kinase-like ATPase, C-terminal domain"/>
    <property type="match status" value="1"/>
</dbReference>
<sequence length="153" mass="15930">MITIGGVMSPALGAAVHAFPGVPASVGAARRWVRGVLALADLTGEPADTAVLLVSELATNSLAHTASGEAGGWFRLRVRCGPQRVRVECEDAGNRTGARPRYAMSGPEDTRGRGLALVAELADAFGDRADATGRTVFFELHRSPSPPTRRGAP</sequence>
<keyword evidence="4" id="KW-1185">Reference proteome</keyword>
<accession>A0A2T0PW41</accession>
<evidence type="ECO:0000313" key="3">
    <source>
        <dbReference type="EMBL" id="PRX95752.1"/>
    </source>
</evidence>
<dbReference type="PANTHER" id="PTHR35526">
    <property type="entry name" value="ANTI-SIGMA-F FACTOR RSBW-RELATED"/>
    <property type="match status" value="1"/>
</dbReference>
<evidence type="ECO:0000313" key="4">
    <source>
        <dbReference type="Proteomes" id="UP000237846"/>
    </source>
</evidence>
<dbReference type="Pfam" id="PF13581">
    <property type="entry name" value="HATPase_c_2"/>
    <property type="match status" value="1"/>
</dbReference>
<organism evidence="3 4">
    <name type="scientific">Allonocardiopsis opalescens</name>
    <dbReference type="NCBI Taxonomy" id="1144618"/>
    <lineage>
        <taxon>Bacteria</taxon>
        <taxon>Bacillati</taxon>
        <taxon>Actinomycetota</taxon>
        <taxon>Actinomycetes</taxon>
        <taxon>Streptosporangiales</taxon>
        <taxon>Allonocardiopsis</taxon>
    </lineage>
</organism>
<dbReference type="InterPro" id="IPR050267">
    <property type="entry name" value="Anti-sigma-factor_SerPK"/>
</dbReference>
<dbReference type="SUPFAM" id="SSF55874">
    <property type="entry name" value="ATPase domain of HSP90 chaperone/DNA topoisomerase II/histidine kinase"/>
    <property type="match status" value="1"/>
</dbReference>
<proteinExistence type="predicted"/>
<dbReference type="InterPro" id="IPR003594">
    <property type="entry name" value="HATPase_dom"/>
</dbReference>